<dbReference type="GO" id="GO:0030424">
    <property type="term" value="C:axon"/>
    <property type="evidence" value="ECO:0007669"/>
    <property type="project" value="TreeGrafter"/>
</dbReference>
<dbReference type="GO" id="GO:0007156">
    <property type="term" value="P:homophilic cell adhesion via plasma membrane adhesion molecules"/>
    <property type="evidence" value="ECO:0007669"/>
    <property type="project" value="TreeGrafter"/>
</dbReference>
<keyword evidence="3" id="KW-0393">Immunoglobulin domain</keyword>
<dbReference type="InterPro" id="IPR050958">
    <property type="entry name" value="Cell_Adh-Cytoskel_Orgn"/>
</dbReference>
<dbReference type="CDD" id="cd00063">
    <property type="entry name" value="FN3"/>
    <property type="match status" value="2"/>
</dbReference>
<evidence type="ECO:0000313" key="9">
    <source>
        <dbReference type="Proteomes" id="UP000678499"/>
    </source>
</evidence>
<dbReference type="InterPro" id="IPR036179">
    <property type="entry name" value="Ig-like_dom_sf"/>
</dbReference>
<dbReference type="InterPro" id="IPR013783">
    <property type="entry name" value="Ig-like_fold"/>
</dbReference>
<evidence type="ECO:0000256" key="3">
    <source>
        <dbReference type="ARBA" id="ARBA00023319"/>
    </source>
</evidence>
<reference evidence="8" key="1">
    <citation type="submission" date="2020-11" db="EMBL/GenBank/DDBJ databases">
        <authorList>
            <person name="Tran Van P."/>
        </authorList>
    </citation>
    <scope>NUCLEOTIDE SEQUENCE</scope>
</reference>
<dbReference type="PANTHER" id="PTHR45080">
    <property type="entry name" value="CONTACTIN 5"/>
    <property type="match status" value="1"/>
</dbReference>
<keyword evidence="9" id="KW-1185">Reference proteome</keyword>
<organism evidence="8">
    <name type="scientific">Notodromas monacha</name>
    <dbReference type="NCBI Taxonomy" id="399045"/>
    <lineage>
        <taxon>Eukaryota</taxon>
        <taxon>Metazoa</taxon>
        <taxon>Ecdysozoa</taxon>
        <taxon>Arthropoda</taxon>
        <taxon>Crustacea</taxon>
        <taxon>Oligostraca</taxon>
        <taxon>Ostracoda</taxon>
        <taxon>Podocopa</taxon>
        <taxon>Podocopida</taxon>
        <taxon>Cypridocopina</taxon>
        <taxon>Cypridoidea</taxon>
        <taxon>Cyprididae</taxon>
        <taxon>Notodromas</taxon>
    </lineage>
</organism>
<keyword evidence="2" id="KW-1015">Disulfide bond</keyword>
<keyword evidence="1" id="KW-0732">Signal</keyword>
<keyword evidence="5" id="KW-0472">Membrane</keyword>
<protein>
    <submittedName>
        <fullName evidence="8">Uncharacterized protein</fullName>
    </submittedName>
</protein>
<feature type="transmembrane region" description="Helical" evidence="5">
    <location>
        <begin position="434"/>
        <end position="455"/>
    </location>
</feature>
<dbReference type="GO" id="GO:0043025">
    <property type="term" value="C:neuronal cell body"/>
    <property type="evidence" value="ECO:0007669"/>
    <property type="project" value="TreeGrafter"/>
</dbReference>
<keyword evidence="5" id="KW-0812">Transmembrane</keyword>
<dbReference type="Pfam" id="PF13927">
    <property type="entry name" value="Ig_3"/>
    <property type="match status" value="1"/>
</dbReference>
<dbReference type="InterPro" id="IPR036116">
    <property type="entry name" value="FN3_sf"/>
</dbReference>
<feature type="domain" description="Fibronectin type-III" evidence="7">
    <location>
        <begin position="298"/>
        <end position="405"/>
    </location>
</feature>
<evidence type="ECO:0000259" key="7">
    <source>
        <dbReference type="PROSITE" id="PS50853"/>
    </source>
</evidence>
<dbReference type="InterPro" id="IPR007110">
    <property type="entry name" value="Ig-like_dom"/>
</dbReference>
<evidence type="ECO:0000256" key="2">
    <source>
        <dbReference type="ARBA" id="ARBA00023157"/>
    </source>
</evidence>
<dbReference type="SUPFAM" id="SSF48726">
    <property type="entry name" value="Immunoglobulin"/>
    <property type="match status" value="2"/>
</dbReference>
<dbReference type="GO" id="GO:0050808">
    <property type="term" value="P:synapse organization"/>
    <property type="evidence" value="ECO:0007669"/>
    <property type="project" value="TreeGrafter"/>
</dbReference>
<dbReference type="SUPFAM" id="SSF49265">
    <property type="entry name" value="Fibronectin type III"/>
    <property type="match status" value="1"/>
</dbReference>
<dbReference type="GO" id="GO:0005886">
    <property type="term" value="C:plasma membrane"/>
    <property type="evidence" value="ECO:0007669"/>
    <property type="project" value="TreeGrafter"/>
</dbReference>
<dbReference type="GO" id="GO:0008046">
    <property type="term" value="F:axon guidance receptor activity"/>
    <property type="evidence" value="ECO:0007669"/>
    <property type="project" value="TreeGrafter"/>
</dbReference>
<feature type="region of interest" description="Disordered" evidence="4">
    <location>
        <begin position="398"/>
        <end position="426"/>
    </location>
</feature>
<evidence type="ECO:0000259" key="6">
    <source>
        <dbReference type="PROSITE" id="PS50835"/>
    </source>
</evidence>
<dbReference type="Gene3D" id="2.60.40.10">
    <property type="entry name" value="Immunoglobulins"/>
    <property type="match status" value="4"/>
</dbReference>
<evidence type="ECO:0000313" key="8">
    <source>
        <dbReference type="EMBL" id="CAD7275711.1"/>
    </source>
</evidence>
<proteinExistence type="predicted"/>
<evidence type="ECO:0000256" key="5">
    <source>
        <dbReference type="SAM" id="Phobius"/>
    </source>
</evidence>
<dbReference type="OrthoDB" id="6370483at2759"/>
<evidence type="ECO:0000256" key="1">
    <source>
        <dbReference type="ARBA" id="ARBA00022729"/>
    </source>
</evidence>
<dbReference type="EMBL" id="OA882501">
    <property type="protein sequence ID" value="CAD7275711.1"/>
    <property type="molecule type" value="Genomic_DNA"/>
</dbReference>
<dbReference type="SMART" id="SM00060">
    <property type="entry name" value="FN3"/>
    <property type="match status" value="2"/>
</dbReference>
<dbReference type="EMBL" id="CAJPEX010000464">
    <property type="protein sequence ID" value="CAG0915863.1"/>
    <property type="molecule type" value="Genomic_DNA"/>
</dbReference>
<accession>A0A7R9BJF8</accession>
<name>A0A7R9BJF8_9CRUS</name>
<dbReference type="InterPro" id="IPR003961">
    <property type="entry name" value="FN3_dom"/>
</dbReference>
<dbReference type="CDD" id="cd00096">
    <property type="entry name" value="Ig"/>
    <property type="match status" value="1"/>
</dbReference>
<gene>
    <name evidence="8" type="ORF">NMOB1V02_LOCUS3500</name>
</gene>
<dbReference type="Proteomes" id="UP000678499">
    <property type="component" value="Unassembled WGS sequence"/>
</dbReference>
<dbReference type="Pfam" id="PF00041">
    <property type="entry name" value="fn3"/>
    <property type="match status" value="1"/>
</dbReference>
<dbReference type="AlphaFoldDB" id="A0A7R9BJF8"/>
<dbReference type="PANTHER" id="PTHR45080:SF8">
    <property type="entry name" value="IG-LIKE DOMAIN-CONTAINING PROTEIN"/>
    <property type="match status" value="1"/>
</dbReference>
<feature type="domain" description="Fibronectin type-III" evidence="7">
    <location>
        <begin position="187"/>
        <end position="286"/>
    </location>
</feature>
<dbReference type="PROSITE" id="PS50835">
    <property type="entry name" value="IG_LIKE"/>
    <property type="match status" value="1"/>
</dbReference>
<feature type="compositionally biased region" description="Basic and acidic residues" evidence="4">
    <location>
        <begin position="398"/>
        <end position="417"/>
    </location>
</feature>
<evidence type="ECO:0000256" key="4">
    <source>
        <dbReference type="SAM" id="MobiDB-lite"/>
    </source>
</evidence>
<feature type="domain" description="Ig-like" evidence="6">
    <location>
        <begin position="91"/>
        <end position="183"/>
    </location>
</feature>
<keyword evidence="5" id="KW-1133">Transmembrane helix</keyword>
<dbReference type="PROSITE" id="PS50853">
    <property type="entry name" value="FN3"/>
    <property type="match status" value="2"/>
</dbReference>
<sequence>MKTAAVKAAAVTAAKVAATFFPARNFIATNLAVVVVLESLFARQIRDGDVNVAVVALDSVERSDDGLYGCTARNDGGEAYVNGHLEVQFPPSFDAMPNVDVYYSWNDNPINLTCIAESIPNATIRWYFSSNRVEASRNKQLTVIGEGPKSILQVTPKDTTHYTSYTCHAQNLLGDAEYVMKLTEAYPPESIQQAIIIEEESTADMVTFRFVGPREISGLEVDAYLVQYRRYDQSWADARRRIWTKGTPYVLEDLQPRETYAFRFAARNPVGTGDWAADVTRQMPEEGPPFRPVIEGAPISDTDFTQTPYPDRYELRWQVPPANGRPIDSFEVSFHKVVRDKSTGMWTQDGPKHTKSRPYPGGSLVMSLNGLDADTFYQVELRAHNIIGFSHPGLTVFKTERSHNQPPPETEKVKSASDDSEASSTTVETAEETYGLVIGVVAVVLLILIVVDFILCRKQKGLMYKVSRMCHRDSYSAKHYTLEEGKGDKDPKLVLNDAEKVSSETAPMISEPVASRSSKAIPPFSSTAAKVAANVAAVEAAVDENYGITLEYLEATLLELMPC</sequence>